<evidence type="ECO:0000313" key="4">
    <source>
        <dbReference type="Proteomes" id="UP001362999"/>
    </source>
</evidence>
<accession>A0AAW0CK93</accession>
<evidence type="ECO:0000256" key="2">
    <source>
        <dbReference type="SAM" id="Phobius"/>
    </source>
</evidence>
<feature type="transmembrane region" description="Helical" evidence="2">
    <location>
        <begin position="30"/>
        <end position="49"/>
    </location>
</feature>
<protein>
    <submittedName>
        <fullName evidence="3">Uncharacterized protein</fullName>
    </submittedName>
</protein>
<keyword evidence="2" id="KW-0472">Membrane</keyword>
<sequence length="222" mass="24107">MYGFTSSQYLVDVAILLSNLPTRRSPQRPVLAPCLVSTALVCLSFSTSIPPLTPSMAEAAAAFLGAGATVGAAALVGGSGFTGRHENSLREEIQATKKSTADFMENLQRGDVTGEEEIVFWNTRAEAMETERSYSEALDIYKDASWIRNPVNKYRKQTEVRGKKRLTRKYNQSLESLNESMYSGSETSSIAASSGSPPGSNASAESIRDWADDIAENGEVYR</sequence>
<evidence type="ECO:0000313" key="3">
    <source>
        <dbReference type="EMBL" id="KAK7038576.1"/>
    </source>
</evidence>
<keyword evidence="2" id="KW-1133">Transmembrane helix</keyword>
<feature type="region of interest" description="Disordered" evidence="1">
    <location>
        <begin position="177"/>
        <end position="209"/>
    </location>
</feature>
<feature type="transmembrane region" description="Helical" evidence="2">
    <location>
        <begin position="61"/>
        <end position="81"/>
    </location>
</feature>
<organism evidence="3 4">
    <name type="scientific">Favolaschia claudopus</name>
    <dbReference type="NCBI Taxonomy" id="2862362"/>
    <lineage>
        <taxon>Eukaryota</taxon>
        <taxon>Fungi</taxon>
        <taxon>Dikarya</taxon>
        <taxon>Basidiomycota</taxon>
        <taxon>Agaricomycotina</taxon>
        <taxon>Agaricomycetes</taxon>
        <taxon>Agaricomycetidae</taxon>
        <taxon>Agaricales</taxon>
        <taxon>Marasmiineae</taxon>
        <taxon>Mycenaceae</taxon>
        <taxon>Favolaschia</taxon>
    </lineage>
</organism>
<keyword evidence="4" id="KW-1185">Reference proteome</keyword>
<keyword evidence="2" id="KW-0812">Transmembrane</keyword>
<dbReference type="AlphaFoldDB" id="A0AAW0CK93"/>
<evidence type="ECO:0000256" key="1">
    <source>
        <dbReference type="SAM" id="MobiDB-lite"/>
    </source>
</evidence>
<reference evidence="3 4" key="1">
    <citation type="journal article" date="2024" name="J Genomics">
        <title>Draft genome sequencing and assembly of Favolaschia claudopus CIRM-BRFM 2984 isolated from oak limbs.</title>
        <authorList>
            <person name="Navarro D."/>
            <person name="Drula E."/>
            <person name="Chaduli D."/>
            <person name="Cazenave R."/>
            <person name="Ahrendt S."/>
            <person name="Wang J."/>
            <person name="Lipzen A."/>
            <person name="Daum C."/>
            <person name="Barry K."/>
            <person name="Grigoriev I.V."/>
            <person name="Favel A."/>
            <person name="Rosso M.N."/>
            <person name="Martin F."/>
        </authorList>
    </citation>
    <scope>NUCLEOTIDE SEQUENCE [LARGE SCALE GENOMIC DNA]</scope>
    <source>
        <strain evidence="3 4">CIRM-BRFM 2984</strain>
    </source>
</reference>
<proteinExistence type="predicted"/>
<dbReference type="Proteomes" id="UP001362999">
    <property type="component" value="Unassembled WGS sequence"/>
</dbReference>
<feature type="compositionally biased region" description="Low complexity" evidence="1">
    <location>
        <begin position="183"/>
        <end position="205"/>
    </location>
</feature>
<comment type="caution">
    <text evidence="3">The sequence shown here is derived from an EMBL/GenBank/DDBJ whole genome shotgun (WGS) entry which is preliminary data.</text>
</comment>
<name>A0AAW0CK93_9AGAR</name>
<gene>
    <name evidence="3" type="ORF">R3P38DRAFT_547866</name>
</gene>
<dbReference type="EMBL" id="JAWWNJ010000017">
    <property type="protein sequence ID" value="KAK7038576.1"/>
    <property type="molecule type" value="Genomic_DNA"/>
</dbReference>